<dbReference type="InterPro" id="IPR000014">
    <property type="entry name" value="PAS"/>
</dbReference>
<feature type="domain" description="PAS" evidence="13">
    <location>
        <begin position="400"/>
        <end position="446"/>
    </location>
</feature>
<feature type="transmembrane region" description="Helical" evidence="10">
    <location>
        <begin position="12"/>
        <end position="35"/>
    </location>
</feature>
<dbReference type="InterPro" id="IPR005467">
    <property type="entry name" value="His_kinase_dom"/>
</dbReference>
<dbReference type="SUPFAM" id="SSF52172">
    <property type="entry name" value="CheY-like"/>
    <property type="match status" value="1"/>
</dbReference>
<dbReference type="SMART" id="SM00388">
    <property type="entry name" value="HisKA"/>
    <property type="match status" value="1"/>
</dbReference>
<feature type="transmembrane region" description="Helical" evidence="10">
    <location>
        <begin position="351"/>
        <end position="372"/>
    </location>
</feature>
<evidence type="ECO:0000259" key="13">
    <source>
        <dbReference type="PROSITE" id="PS50112"/>
    </source>
</evidence>
<keyword evidence="6 10" id="KW-0812">Transmembrane</keyword>
<evidence type="ECO:0000256" key="5">
    <source>
        <dbReference type="ARBA" id="ARBA00022553"/>
    </source>
</evidence>
<evidence type="ECO:0000256" key="10">
    <source>
        <dbReference type="SAM" id="Phobius"/>
    </source>
</evidence>
<comment type="caution">
    <text evidence="15">The sequence shown here is derived from an EMBL/GenBank/DDBJ whole genome shotgun (WGS) entry which is preliminary data.</text>
</comment>
<evidence type="ECO:0000259" key="14">
    <source>
        <dbReference type="PROSITE" id="PS50113"/>
    </source>
</evidence>
<keyword evidence="8 10" id="KW-0472">Membrane</keyword>
<dbReference type="SMART" id="SM01049">
    <property type="entry name" value="Cache_2"/>
    <property type="match status" value="2"/>
</dbReference>
<dbReference type="InterPro" id="IPR036097">
    <property type="entry name" value="HisK_dim/P_sf"/>
</dbReference>
<dbReference type="InterPro" id="IPR000700">
    <property type="entry name" value="PAS-assoc_C"/>
</dbReference>
<dbReference type="CDD" id="cd00082">
    <property type="entry name" value="HisKA"/>
    <property type="match status" value="1"/>
</dbReference>
<dbReference type="SMART" id="SM00387">
    <property type="entry name" value="HATPase_c"/>
    <property type="match status" value="1"/>
</dbReference>
<dbReference type="PROSITE" id="PS50112">
    <property type="entry name" value="PAS"/>
    <property type="match status" value="2"/>
</dbReference>
<keyword evidence="16" id="KW-1185">Reference proteome</keyword>
<dbReference type="InterPro" id="IPR001610">
    <property type="entry name" value="PAC"/>
</dbReference>
<keyword evidence="4" id="KW-1003">Cell membrane</keyword>
<feature type="domain" description="Response regulatory" evidence="12">
    <location>
        <begin position="940"/>
        <end position="1056"/>
    </location>
</feature>
<dbReference type="InterPro" id="IPR001789">
    <property type="entry name" value="Sig_transdc_resp-reg_receiver"/>
</dbReference>
<dbReference type="NCBIfam" id="TIGR00229">
    <property type="entry name" value="sensory_box"/>
    <property type="match status" value="2"/>
</dbReference>
<evidence type="ECO:0000256" key="7">
    <source>
        <dbReference type="ARBA" id="ARBA00022989"/>
    </source>
</evidence>
<evidence type="ECO:0000313" key="15">
    <source>
        <dbReference type="EMBL" id="MCG2576081.1"/>
    </source>
</evidence>
<dbReference type="Gene3D" id="1.10.287.130">
    <property type="match status" value="1"/>
</dbReference>
<gene>
    <name evidence="15" type="ORF">LZ012_03620</name>
</gene>
<feature type="domain" description="PAC" evidence="14">
    <location>
        <begin position="471"/>
        <end position="525"/>
    </location>
</feature>
<dbReference type="PROSITE" id="PS50109">
    <property type="entry name" value="HIS_KIN"/>
    <property type="match status" value="1"/>
</dbReference>
<dbReference type="CDD" id="cd16922">
    <property type="entry name" value="HATPase_EvgS-ArcB-TorS-like"/>
    <property type="match status" value="1"/>
</dbReference>
<dbReference type="SUPFAM" id="SSF47384">
    <property type="entry name" value="Homodimeric domain of signal transducing histidine kinase"/>
    <property type="match status" value="1"/>
</dbReference>
<dbReference type="InterPro" id="IPR013656">
    <property type="entry name" value="PAS_4"/>
</dbReference>
<evidence type="ECO:0000256" key="4">
    <source>
        <dbReference type="ARBA" id="ARBA00022475"/>
    </source>
</evidence>
<dbReference type="InterPro" id="IPR003661">
    <property type="entry name" value="HisK_dim/P_dom"/>
</dbReference>
<reference evidence="15" key="1">
    <citation type="submission" date="2022-01" db="EMBL/GenBank/DDBJ databases">
        <authorList>
            <person name="Jo J.-H."/>
            <person name="Im W.-T."/>
        </authorList>
    </citation>
    <scope>NUCLEOTIDE SEQUENCE</scope>
    <source>
        <strain evidence="15">XY25</strain>
    </source>
</reference>
<dbReference type="CDD" id="cd18774">
    <property type="entry name" value="PDC2_HK_sensor"/>
    <property type="match status" value="1"/>
</dbReference>
<dbReference type="SUPFAM" id="SSF55874">
    <property type="entry name" value="ATPase domain of HSP90 chaperone/DNA topoisomerase II/histidine kinase"/>
    <property type="match status" value="1"/>
</dbReference>
<proteinExistence type="predicted"/>
<comment type="catalytic activity">
    <reaction evidence="1">
        <text>ATP + protein L-histidine = ADP + protein N-phospho-L-histidine.</text>
        <dbReference type="EC" id="2.7.13.3"/>
    </reaction>
</comment>
<evidence type="ECO:0000256" key="6">
    <source>
        <dbReference type="ARBA" id="ARBA00022692"/>
    </source>
</evidence>
<feature type="domain" description="PAC" evidence="14">
    <location>
        <begin position="598"/>
        <end position="652"/>
    </location>
</feature>
<dbReference type="InterPro" id="IPR003594">
    <property type="entry name" value="HATPase_dom"/>
</dbReference>
<evidence type="ECO:0000313" key="16">
    <source>
        <dbReference type="Proteomes" id="UP001165384"/>
    </source>
</evidence>
<dbReference type="Pfam" id="PF08448">
    <property type="entry name" value="PAS_4"/>
    <property type="match status" value="1"/>
</dbReference>
<name>A0ABS9JYX4_9RHOO</name>
<dbReference type="PRINTS" id="PR00344">
    <property type="entry name" value="BCTRLSENSOR"/>
</dbReference>
<accession>A0ABS9JYX4</accession>
<comment type="subcellular location">
    <subcellularLocation>
        <location evidence="2">Cell membrane</location>
        <topology evidence="2">Multi-pass membrane protein</topology>
    </subcellularLocation>
</comment>
<dbReference type="RefSeq" id="WP_275707646.1">
    <property type="nucleotide sequence ID" value="NZ_JAKLTN010000001.1"/>
</dbReference>
<dbReference type="SMART" id="SM00086">
    <property type="entry name" value="PAC"/>
    <property type="match status" value="2"/>
</dbReference>
<sequence>MPLIADEKTIPRIHLLGTLAIVLILTLGLGAFFSWQHLKERQASFGRIEQIARDQVRARLSAEMANALGFIEFTRSRTEDVLRRSITEQVDTAMQIVEAIYARESKLHPPAEVKRLIVEALRPVRFYNGRGYYFIDDMNGQFVLLPTAPQLEGKTVLDNKDDTGHYIMRGLIEAARKPRGEGFSRYRWYRPDNPKQMAEKLAYVRYFEPFDWLIGTGDYTYQWDLRQQREAVARLRSLRFGDSGYIGLLDRDGRSLLLPGNQALEGRHYSEMPRFERAALELVVRQAGQGGGFVSYEWPHPETGQPARKTALVRTVEPWGWVMVVTMFDDELQAIVAQESQRHGNWGGERLLWVLLVTLGATVIGVVGSLLFSRWSNQLFRSYHQRNRQQEAALRRQADELLVLSRAIEQSPASIVIADTAGMIKYVNPKFEQLTGYSSAEVIGQNPNILSSGETTADEYRELWATIESGQTWHGVFHNRRKDGRLFWEQASISPILDEDGKLLEYLAVKEDITERKQAEDALRENEYRLGVILDSVQAYIYIKGPDYRYQYANRAVCELFGRPLEQIVGEPDECFFDRATAENLRRNDRRVLEKGERVVEEEVNTSADGRITTAYLSVKVPLREPDGSISALCGISTDITVRRQIEAELEHYRHHLETLVHSRTAELAEAKDAAESASRAKSAFLANMSHEIRTPMNAIIGLAHLLQKDIADPKALERLGKIGDSATHLLNVINNILDLSKIEAGRLTIEIQEFSPTQVVGQTIAMLDERAASKGLRLSSRIDPAVPDWLRGDAVRIGQALLNFVGNAIKFSEHGEVTLSAGIDRDDGEQVVLRFEVQDQGIGMSAEQQSQLFQAFSQADDSITRRYGGTGLGLAINRHLARLMGGDVGVDSQEGVGSRFWMTVLLDKCQAQPVDVAPAAEPLPQALESAIAARHGGRRVLLVEDEPINQEVGGELLRLAGLQVELAGNGEEAVARVRQEPFDLILMDMQMPVMGGLEATRLIRQIPGRARLPILAMTANAFAEDRQACIDAGMNGHIGKPVDPEVLYANLLHWLDQA</sequence>
<evidence type="ECO:0000256" key="9">
    <source>
        <dbReference type="PROSITE-ProRule" id="PRU00169"/>
    </source>
</evidence>
<dbReference type="EMBL" id="JAKLTN010000001">
    <property type="protein sequence ID" value="MCG2576081.1"/>
    <property type="molecule type" value="Genomic_DNA"/>
</dbReference>
<dbReference type="Proteomes" id="UP001165384">
    <property type="component" value="Unassembled WGS sequence"/>
</dbReference>
<dbReference type="CDD" id="cd00130">
    <property type="entry name" value="PAS"/>
    <property type="match status" value="2"/>
</dbReference>
<evidence type="ECO:0000256" key="2">
    <source>
        <dbReference type="ARBA" id="ARBA00004651"/>
    </source>
</evidence>
<dbReference type="Pfam" id="PF00989">
    <property type="entry name" value="PAS"/>
    <property type="match status" value="1"/>
</dbReference>
<keyword evidence="7 10" id="KW-1133">Transmembrane helix</keyword>
<organism evidence="15 16">
    <name type="scientific">Dechloromonas hankyongensis</name>
    <dbReference type="NCBI Taxonomy" id="2908002"/>
    <lineage>
        <taxon>Bacteria</taxon>
        <taxon>Pseudomonadati</taxon>
        <taxon>Pseudomonadota</taxon>
        <taxon>Betaproteobacteria</taxon>
        <taxon>Rhodocyclales</taxon>
        <taxon>Azonexaceae</taxon>
        <taxon>Dechloromonas</taxon>
    </lineage>
</organism>
<feature type="domain" description="PAS" evidence="13">
    <location>
        <begin position="526"/>
        <end position="596"/>
    </location>
</feature>
<dbReference type="Gene3D" id="3.30.565.10">
    <property type="entry name" value="Histidine kinase-like ATPase, C-terminal domain"/>
    <property type="match status" value="1"/>
</dbReference>
<dbReference type="SUPFAM" id="SSF55785">
    <property type="entry name" value="PYP-like sensor domain (PAS domain)"/>
    <property type="match status" value="2"/>
</dbReference>
<dbReference type="SMART" id="SM00091">
    <property type="entry name" value="PAS"/>
    <property type="match status" value="2"/>
</dbReference>
<dbReference type="InterPro" id="IPR013767">
    <property type="entry name" value="PAS_fold"/>
</dbReference>
<evidence type="ECO:0000256" key="8">
    <source>
        <dbReference type="ARBA" id="ARBA00023136"/>
    </source>
</evidence>
<evidence type="ECO:0000256" key="1">
    <source>
        <dbReference type="ARBA" id="ARBA00000085"/>
    </source>
</evidence>
<dbReference type="CDD" id="cd17546">
    <property type="entry name" value="REC_hyHK_CKI1_RcsC-like"/>
    <property type="match status" value="1"/>
</dbReference>
<dbReference type="SMART" id="SM00448">
    <property type="entry name" value="REC"/>
    <property type="match status" value="1"/>
</dbReference>
<protein>
    <recommendedName>
        <fullName evidence="3">histidine kinase</fullName>
        <ecNumber evidence="3">2.7.13.3</ecNumber>
    </recommendedName>
</protein>
<dbReference type="Pfam" id="PF08269">
    <property type="entry name" value="dCache_2"/>
    <property type="match status" value="1"/>
</dbReference>
<dbReference type="EC" id="2.7.13.3" evidence="3"/>
<keyword evidence="5 9" id="KW-0597">Phosphoprotein</keyword>
<dbReference type="Pfam" id="PF00512">
    <property type="entry name" value="HisKA"/>
    <property type="match status" value="1"/>
</dbReference>
<dbReference type="PROSITE" id="PS50113">
    <property type="entry name" value="PAC"/>
    <property type="match status" value="2"/>
</dbReference>
<dbReference type="InterPro" id="IPR011006">
    <property type="entry name" value="CheY-like_superfamily"/>
</dbReference>
<dbReference type="Pfam" id="PF02518">
    <property type="entry name" value="HATPase_c"/>
    <property type="match status" value="1"/>
</dbReference>
<dbReference type="InterPro" id="IPR033480">
    <property type="entry name" value="sCache_2"/>
</dbReference>
<dbReference type="InterPro" id="IPR004010">
    <property type="entry name" value="Double_Cache_2"/>
</dbReference>
<dbReference type="PANTHER" id="PTHR45339">
    <property type="entry name" value="HYBRID SIGNAL TRANSDUCTION HISTIDINE KINASE J"/>
    <property type="match status" value="1"/>
</dbReference>
<dbReference type="InterPro" id="IPR035965">
    <property type="entry name" value="PAS-like_dom_sf"/>
</dbReference>
<dbReference type="PROSITE" id="PS50110">
    <property type="entry name" value="RESPONSE_REGULATORY"/>
    <property type="match status" value="1"/>
</dbReference>
<feature type="modified residue" description="4-aspartylphosphate" evidence="9">
    <location>
        <position position="989"/>
    </location>
</feature>
<dbReference type="Gene3D" id="3.40.50.2300">
    <property type="match status" value="1"/>
</dbReference>
<dbReference type="InterPro" id="IPR036890">
    <property type="entry name" value="HATPase_C_sf"/>
</dbReference>
<dbReference type="PANTHER" id="PTHR45339:SF3">
    <property type="entry name" value="HISTIDINE KINASE"/>
    <property type="match status" value="1"/>
</dbReference>
<dbReference type="Gene3D" id="3.30.450.20">
    <property type="entry name" value="PAS domain"/>
    <property type="match status" value="4"/>
</dbReference>
<evidence type="ECO:0000259" key="12">
    <source>
        <dbReference type="PROSITE" id="PS50110"/>
    </source>
</evidence>
<dbReference type="Pfam" id="PF00072">
    <property type="entry name" value="Response_reg"/>
    <property type="match status" value="1"/>
</dbReference>
<feature type="domain" description="Histidine kinase" evidence="11">
    <location>
        <begin position="688"/>
        <end position="909"/>
    </location>
</feature>
<evidence type="ECO:0000259" key="11">
    <source>
        <dbReference type="PROSITE" id="PS50109"/>
    </source>
</evidence>
<evidence type="ECO:0000256" key="3">
    <source>
        <dbReference type="ARBA" id="ARBA00012438"/>
    </source>
</evidence>
<dbReference type="InterPro" id="IPR004358">
    <property type="entry name" value="Sig_transdc_His_kin-like_C"/>
</dbReference>